<dbReference type="InterPro" id="IPR044536">
    <property type="entry name" value="PEX7"/>
</dbReference>
<reference evidence="12 13" key="1">
    <citation type="journal article" date="2018" name="Evol. Lett.">
        <title>Horizontal gene cluster transfer increased hallucinogenic mushroom diversity.</title>
        <authorList>
            <person name="Reynolds H.T."/>
            <person name="Vijayakumar V."/>
            <person name="Gluck-Thaler E."/>
            <person name="Korotkin H.B."/>
            <person name="Matheny P.B."/>
            <person name="Slot J.C."/>
        </authorList>
    </citation>
    <scope>NUCLEOTIDE SEQUENCE [LARGE SCALE GENOMIC DNA]</scope>
    <source>
        <strain evidence="12 13">2631</strain>
    </source>
</reference>
<dbReference type="EMBL" id="NHYD01003968">
    <property type="protein sequence ID" value="PPQ67865.1"/>
    <property type="molecule type" value="Genomic_DNA"/>
</dbReference>
<protein>
    <recommendedName>
        <fullName evidence="10">Peroxin-7</fullName>
    </recommendedName>
</protein>
<keyword evidence="8" id="KW-0576">Peroxisome</keyword>
<dbReference type="Gene3D" id="2.130.10.10">
    <property type="entry name" value="YVTN repeat-like/Quinoprotein amine dehydrogenase"/>
    <property type="match status" value="1"/>
</dbReference>
<comment type="similarity">
    <text evidence="9">Belongs to the WD repeat peroxin-7 family.</text>
</comment>
<dbReference type="InterPro" id="IPR019775">
    <property type="entry name" value="WD40_repeat_CS"/>
</dbReference>
<dbReference type="AlphaFoldDB" id="A0A409VNK9"/>
<evidence type="ECO:0000256" key="9">
    <source>
        <dbReference type="ARBA" id="ARBA00024017"/>
    </source>
</evidence>
<dbReference type="PANTHER" id="PTHR46027:SF1">
    <property type="entry name" value="PEROXISOMAL TARGETING SIGNAL 2 RECEPTOR"/>
    <property type="match status" value="1"/>
</dbReference>
<comment type="caution">
    <text evidence="12">The sequence shown here is derived from an EMBL/GenBank/DDBJ whole genome shotgun (WGS) entry which is preliminary data.</text>
</comment>
<evidence type="ECO:0000313" key="12">
    <source>
        <dbReference type="EMBL" id="PPQ67865.1"/>
    </source>
</evidence>
<dbReference type="PROSITE" id="PS50294">
    <property type="entry name" value="WD_REPEATS_REGION"/>
    <property type="match status" value="1"/>
</dbReference>
<dbReference type="InterPro" id="IPR001680">
    <property type="entry name" value="WD40_rpt"/>
</dbReference>
<sequence length="366" mass="40153">MNGPQQPGVLLTPGFAHYSIAWSPFHPNRLALASSANFGLVGNGRLHLVSVNATPAGPPRPVLDKQYETQDGLYDVAWSEIHENQLVTASGDGSIRLWDVMLNVGAFTAKYASFTNIFQDLPIRAWQEHTREVFSVDWSNINKDTFASASWEGTVKLLKQWSPERPRSITTLQAHHSCVYQASFSPHQPDILSTCSTDGTVKVFDLRAPSYVNAGPNANTFTNPMSAAVLTVPASGTEVLSIDWNKYRPMVLASAGVDKSVKVWDCRMISTGEVGQVGGICETQLLGHEYAVRKVQWSPHRPDVLATASYDMTSRVWTTTSAAGGPQLLHIHDPHTEFVVGCAWSLYEEGVLASCGWDGRLNIFRP</sequence>
<name>A0A409VNK9_PSICY</name>
<keyword evidence="4" id="KW-0963">Cytoplasm</keyword>
<evidence type="ECO:0000256" key="5">
    <source>
        <dbReference type="ARBA" id="ARBA00022574"/>
    </source>
</evidence>
<keyword evidence="7" id="KW-0653">Protein transport</keyword>
<dbReference type="GO" id="GO:0005053">
    <property type="term" value="F:peroxisome matrix targeting signal-2 binding"/>
    <property type="evidence" value="ECO:0007669"/>
    <property type="project" value="InterPro"/>
</dbReference>
<dbReference type="PANTHER" id="PTHR46027">
    <property type="entry name" value="PEROXISOMAL TARGETING SIGNAL 2 RECEPTOR"/>
    <property type="match status" value="1"/>
</dbReference>
<keyword evidence="13" id="KW-1185">Reference proteome</keyword>
<keyword evidence="3" id="KW-0813">Transport</keyword>
<evidence type="ECO:0000256" key="8">
    <source>
        <dbReference type="ARBA" id="ARBA00023140"/>
    </source>
</evidence>
<dbReference type="Pfam" id="PF00400">
    <property type="entry name" value="WD40"/>
    <property type="match status" value="6"/>
</dbReference>
<dbReference type="PROSITE" id="PS00678">
    <property type="entry name" value="WD_REPEATS_1"/>
    <property type="match status" value="1"/>
</dbReference>
<dbReference type="InterPro" id="IPR015943">
    <property type="entry name" value="WD40/YVTN_repeat-like_dom_sf"/>
</dbReference>
<dbReference type="SUPFAM" id="SSF50978">
    <property type="entry name" value="WD40 repeat-like"/>
    <property type="match status" value="1"/>
</dbReference>
<dbReference type="InterPro" id="IPR020472">
    <property type="entry name" value="WD40_PAC1"/>
</dbReference>
<dbReference type="PRINTS" id="PR00320">
    <property type="entry name" value="GPROTEINBRPT"/>
</dbReference>
<dbReference type="PROSITE" id="PS50082">
    <property type="entry name" value="WD_REPEATS_2"/>
    <property type="match status" value="4"/>
</dbReference>
<dbReference type="FunCoup" id="A0A409VNK9">
    <property type="interactions" value="65"/>
</dbReference>
<comment type="subcellular location">
    <subcellularLocation>
        <location evidence="2">Cytoplasm</location>
        <location evidence="2">Cytosol</location>
    </subcellularLocation>
    <subcellularLocation>
        <location evidence="1">Peroxisome matrix</location>
    </subcellularLocation>
</comment>
<evidence type="ECO:0000256" key="2">
    <source>
        <dbReference type="ARBA" id="ARBA00004514"/>
    </source>
</evidence>
<dbReference type="STRING" id="93625.A0A409VNK9"/>
<evidence type="ECO:0000313" key="13">
    <source>
        <dbReference type="Proteomes" id="UP000283269"/>
    </source>
</evidence>
<keyword evidence="6" id="KW-0677">Repeat</keyword>
<evidence type="ECO:0000256" key="6">
    <source>
        <dbReference type="ARBA" id="ARBA00022737"/>
    </source>
</evidence>
<proteinExistence type="inferred from homology"/>
<gene>
    <name evidence="12" type="ORF">CVT25_010304</name>
</gene>
<dbReference type="InterPro" id="IPR036322">
    <property type="entry name" value="WD40_repeat_dom_sf"/>
</dbReference>
<feature type="repeat" description="WD" evidence="11">
    <location>
        <begin position="285"/>
        <end position="317"/>
    </location>
</feature>
<dbReference type="Proteomes" id="UP000283269">
    <property type="component" value="Unassembled WGS sequence"/>
</dbReference>
<accession>A0A409VNK9</accession>
<dbReference type="GO" id="GO:0005829">
    <property type="term" value="C:cytosol"/>
    <property type="evidence" value="ECO:0007669"/>
    <property type="project" value="UniProtKB-SubCell"/>
</dbReference>
<evidence type="ECO:0000256" key="11">
    <source>
        <dbReference type="PROSITE-ProRule" id="PRU00221"/>
    </source>
</evidence>
<dbReference type="SMART" id="SM00320">
    <property type="entry name" value="WD40"/>
    <property type="match status" value="6"/>
</dbReference>
<evidence type="ECO:0000256" key="3">
    <source>
        <dbReference type="ARBA" id="ARBA00022448"/>
    </source>
</evidence>
<dbReference type="OrthoDB" id="273771at2759"/>
<feature type="repeat" description="WD" evidence="11">
    <location>
        <begin position="172"/>
        <end position="214"/>
    </location>
</feature>
<feature type="repeat" description="WD" evidence="11">
    <location>
        <begin position="86"/>
        <end position="100"/>
    </location>
</feature>
<evidence type="ECO:0000256" key="4">
    <source>
        <dbReference type="ARBA" id="ARBA00022490"/>
    </source>
</evidence>
<dbReference type="GO" id="GO:0016558">
    <property type="term" value="P:protein import into peroxisome matrix"/>
    <property type="evidence" value="ECO:0007669"/>
    <property type="project" value="InterPro"/>
</dbReference>
<organism evidence="12 13">
    <name type="scientific">Psilocybe cyanescens</name>
    <dbReference type="NCBI Taxonomy" id="93625"/>
    <lineage>
        <taxon>Eukaryota</taxon>
        <taxon>Fungi</taxon>
        <taxon>Dikarya</taxon>
        <taxon>Basidiomycota</taxon>
        <taxon>Agaricomycotina</taxon>
        <taxon>Agaricomycetes</taxon>
        <taxon>Agaricomycetidae</taxon>
        <taxon>Agaricales</taxon>
        <taxon>Agaricineae</taxon>
        <taxon>Strophariaceae</taxon>
        <taxon>Psilocybe</taxon>
    </lineage>
</organism>
<keyword evidence="5 11" id="KW-0853">WD repeat</keyword>
<dbReference type="InParanoid" id="A0A409VNK9"/>
<evidence type="ECO:0000256" key="1">
    <source>
        <dbReference type="ARBA" id="ARBA00004253"/>
    </source>
</evidence>
<feature type="repeat" description="WD" evidence="11">
    <location>
        <begin position="232"/>
        <end position="265"/>
    </location>
</feature>
<evidence type="ECO:0000256" key="7">
    <source>
        <dbReference type="ARBA" id="ARBA00022927"/>
    </source>
</evidence>
<dbReference type="GO" id="GO:0005782">
    <property type="term" value="C:peroxisomal matrix"/>
    <property type="evidence" value="ECO:0007669"/>
    <property type="project" value="UniProtKB-SubCell"/>
</dbReference>
<evidence type="ECO:0000256" key="10">
    <source>
        <dbReference type="ARBA" id="ARBA00032565"/>
    </source>
</evidence>